<gene>
    <name evidence="2" type="ORF">SO694_00089021</name>
</gene>
<name>A0ABR1FIZ6_AURAN</name>
<proteinExistence type="predicted"/>
<dbReference type="Gene3D" id="3.10.450.50">
    <property type="match status" value="1"/>
</dbReference>
<sequence length="229" mass="23814">MMKLIIALAIGANALSLQKVSQQAVSRRALGGFGAAGLATFIGEAPALAAEKAAKAPKAAKPKPLKDVALVKELFDSKIPAAGVMAWYDAHLSPDVSIEFNGGAVKLGKKEYLGLTQAILDSVPNLSYTAPKADFKKGKGNTVTWTAVVTGTHTGKPFSPLPKVPAVKPNKKTPKALQNDAEAITAYFDKSGEVITKFTVAAIPGGKGFSGPVGFYLQMGGDPKKLPKL</sequence>
<feature type="signal peptide" evidence="1">
    <location>
        <begin position="1"/>
        <end position="16"/>
    </location>
</feature>
<comment type="caution">
    <text evidence="2">The sequence shown here is derived from an EMBL/GenBank/DDBJ whole genome shotgun (WGS) entry which is preliminary data.</text>
</comment>
<protein>
    <submittedName>
        <fullName evidence="2">Uncharacterized protein</fullName>
    </submittedName>
</protein>
<evidence type="ECO:0000256" key="1">
    <source>
        <dbReference type="SAM" id="SignalP"/>
    </source>
</evidence>
<reference evidence="2 3" key="1">
    <citation type="submission" date="2024-03" db="EMBL/GenBank/DDBJ databases">
        <title>Aureococcus anophagefferens CCMP1851 and Kratosvirus quantuckense: Draft genome of a second virus-susceptible host strain in the model system.</title>
        <authorList>
            <person name="Chase E."/>
            <person name="Truchon A.R."/>
            <person name="Schepens W."/>
            <person name="Wilhelm S.W."/>
        </authorList>
    </citation>
    <scope>NUCLEOTIDE SEQUENCE [LARGE SCALE GENOMIC DNA]</scope>
    <source>
        <strain evidence="2 3">CCMP1851</strain>
    </source>
</reference>
<feature type="chain" id="PRO_5047443572" evidence="1">
    <location>
        <begin position="17"/>
        <end position="229"/>
    </location>
</feature>
<dbReference type="SUPFAM" id="SSF54427">
    <property type="entry name" value="NTF2-like"/>
    <property type="match status" value="1"/>
</dbReference>
<dbReference type="Proteomes" id="UP001363151">
    <property type="component" value="Unassembled WGS sequence"/>
</dbReference>
<evidence type="ECO:0000313" key="3">
    <source>
        <dbReference type="Proteomes" id="UP001363151"/>
    </source>
</evidence>
<keyword evidence="3" id="KW-1185">Reference proteome</keyword>
<keyword evidence="1" id="KW-0732">Signal</keyword>
<evidence type="ECO:0000313" key="2">
    <source>
        <dbReference type="EMBL" id="KAK7231773.1"/>
    </source>
</evidence>
<organism evidence="2 3">
    <name type="scientific">Aureococcus anophagefferens</name>
    <name type="common">Harmful bloom alga</name>
    <dbReference type="NCBI Taxonomy" id="44056"/>
    <lineage>
        <taxon>Eukaryota</taxon>
        <taxon>Sar</taxon>
        <taxon>Stramenopiles</taxon>
        <taxon>Ochrophyta</taxon>
        <taxon>Pelagophyceae</taxon>
        <taxon>Pelagomonadales</taxon>
        <taxon>Pelagomonadaceae</taxon>
        <taxon>Aureococcus</taxon>
    </lineage>
</organism>
<dbReference type="InterPro" id="IPR032710">
    <property type="entry name" value="NTF2-like_dom_sf"/>
</dbReference>
<accession>A0ABR1FIZ6</accession>
<dbReference type="EMBL" id="JBBJCI010000374">
    <property type="protein sequence ID" value="KAK7231773.1"/>
    <property type="molecule type" value="Genomic_DNA"/>
</dbReference>